<feature type="domain" description="Type 4 secretion system PilS N-terminal" evidence="1">
    <location>
        <begin position="56"/>
        <end position="181"/>
    </location>
</feature>
<comment type="caution">
    <text evidence="2">The sequence shown here is derived from an EMBL/GenBank/DDBJ whole genome shotgun (WGS) entry which is preliminary data.</text>
</comment>
<reference evidence="2 3" key="1">
    <citation type="submission" date="2023-06" db="EMBL/GenBank/DDBJ databases">
        <title>Pelomonas sp. APW6 16S ribosomal RNA gene genome sequencing and assembly.</title>
        <authorList>
            <person name="Woo H."/>
        </authorList>
    </citation>
    <scope>NUCLEOTIDE SEQUENCE [LARGE SCALE GENOMIC DNA]</scope>
    <source>
        <strain evidence="2 3">APW6</strain>
    </source>
</reference>
<evidence type="ECO:0000313" key="2">
    <source>
        <dbReference type="EMBL" id="MDL5034360.1"/>
    </source>
</evidence>
<protein>
    <submittedName>
        <fullName evidence="2">Type 4 pilus major pilin</fullName>
    </submittedName>
</protein>
<dbReference type="Pfam" id="PF08805">
    <property type="entry name" value="PilS"/>
    <property type="match status" value="1"/>
</dbReference>
<dbReference type="Proteomes" id="UP001238603">
    <property type="component" value="Unassembled WGS sequence"/>
</dbReference>
<dbReference type="InterPro" id="IPR045584">
    <property type="entry name" value="Pilin-like"/>
</dbReference>
<dbReference type="EMBL" id="JASVDS010000008">
    <property type="protein sequence ID" value="MDL5034360.1"/>
    <property type="molecule type" value="Genomic_DNA"/>
</dbReference>
<proteinExistence type="predicted"/>
<sequence>MMKKQAHLRSMRSRPKQGGNALVFTLLALVVGGVLVAVGISQYTDAERSASIGSVVAEVAATIGNAKSNDGQIGYVGLTTPIAVAGGTIPRNRATSGTAATNKFSGSITLVDNNSSTVGTAVLTYTNVDADQCKEIVMGTQSLARQVQVNGTDVKPLDGKVIPGTLATQCNSAATASIAWIIGRT</sequence>
<dbReference type="InterPro" id="IPR014911">
    <property type="entry name" value="PilS_N"/>
</dbReference>
<dbReference type="SUPFAM" id="SSF54523">
    <property type="entry name" value="Pili subunits"/>
    <property type="match status" value="1"/>
</dbReference>
<name>A0ABT7LQD7_9BURK</name>
<dbReference type="RefSeq" id="WP_285984435.1">
    <property type="nucleotide sequence ID" value="NZ_JASVDS010000008.1"/>
</dbReference>
<gene>
    <name evidence="2" type="ORF">QRD43_20830</name>
</gene>
<evidence type="ECO:0000313" key="3">
    <source>
        <dbReference type="Proteomes" id="UP001238603"/>
    </source>
</evidence>
<organism evidence="2 3">
    <name type="scientific">Roseateles subflavus</name>
    <dbReference type="NCBI Taxonomy" id="3053353"/>
    <lineage>
        <taxon>Bacteria</taxon>
        <taxon>Pseudomonadati</taxon>
        <taxon>Pseudomonadota</taxon>
        <taxon>Betaproteobacteria</taxon>
        <taxon>Burkholderiales</taxon>
        <taxon>Sphaerotilaceae</taxon>
        <taxon>Roseateles</taxon>
    </lineage>
</organism>
<accession>A0ABT7LQD7</accession>
<evidence type="ECO:0000259" key="1">
    <source>
        <dbReference type="Pfam" id="PF08805"/>
    </source>
</evidence>
<dbReference type="Gene3D" id="3.30.1690.10">
    <property type="entry name" value="TcpA-like pilin"/>
    <property type="match status" value="1"/>
</dbReference>
<keyword evidence="3" id="KW-1185">Reference proteome</keyword>